<feature type="non-terminal residue" evidence="2">
    <location>
        <position position="1"/>
    </location>
</feature>
<dbReference type="AlphaFoldDB" id="A0A8E0R260"/>
<protein>
    <submittedName>
        <fullName evidence="2">Uncharacterized protein</fullName>
    </submittedName>
</protein>
<evidence type="ECO:0000313" key="3">
    <source>
        <dbReference type="Proteomes" id="UP000036893"/>
    </source>
</evidence>
<gene>
    <name evidence="2" type="ORF">Aud_009517</name>
</gene>
<proteinExistence type="predicted"/>
<dbReference type="Proteomes" id="UP000036893">
    <property type="component" value="Unassembled WGS sequence"/>
</dbReference>
<dbReference type="GeneID" id="66996994"/>
<comment type="caution">
    <text evidence="2">The sequence shown here is derived from an EMBL/GenBank/DDBJ whole genome shotgun (WGS) entry which is preliminary data.</text>
</comment>
<feature type="region of interest" description="Disordered" evidence="1">
    <location>
        <begin position="1"/>
        <end position="22"/>
    </location>
</feature>
<evidence type="ECO:0000313" key="2">
    <source>
        <dbReference type="EMBL" id="GIC93038.1"/>
    </source>
</evidence>
<sequence>ISADKVYVPGGTKDGTGDAPNTLDAVSELAKKAKEKDKACGRRQGATQGECEGPTKFACKKPTSPAKNDRDDCILLVLKAFQDWSYRYSVKYLYRFSFGYTAESLQV</sequence>
<dbReference type="EMBL" id="BBXM02000007">
    <property type="protein sequence ID" value="GIC93038.1"/>
    <property type="molecule type" value="Genomic_DNA"/>
</dbReference>
<reference evidence="2" key="1">
    <citation type="journal article" date="2015" name="Genome Announc.">
        <title>Draft Genome Sequence of the Pathogenic Filamentous Fungus Aspergillus udagawae Strain IFM 46973T.</title>
        <authorList>
            <person name="Kusuya Y."/>
            <person name="Takahashi-Nakaguchi A."/>
            <person name="Takahashi H."/>
            <person name="Yaguchi T."/>
        </authorList>
    </citation>
    <scope>NUCLEOTIDE SEQUENCE</scope>
    <source>
        <strain evidence="2">IFM 46973</strain>
    </source>
</reference>
<evidence type="ECO:0000256" key="1">
    <source>
        <dbReference type="SAM" id="MobiDB-lite"/>
    </source>
</evidence>
<accession>A0A8E0R260</accession>
<dbReference type="RefSeq" id="XP_043150304.1">
    <property type="nucleotide sequence ID" value="XM_043294369.1"/>
</dbReference>
<organism evidence="2 3">
    <name type="scientific">Aspergillus udagawae</name>
    <dbReference type="NCBI Taxonomy" id="91492"/>
    <lineage>
        <taxon>Eukaryota</taxon>
        <taxon>Fungi</taxon>
        <taxon>Dikarya</taxon>
        <taxon>Ascomycota</taxon>
        <taxon>Pezizomycotina</taxon>
        <taxon>Eurotiomycetes</taxon>
        <taxon>Eurotiomycetidae</taxon>
        <taxon>Eurotiales</taxon>
        <taxon>Aspergillaceae</taxon>
        <taxon>Aspergillus</taxon>
        <taxon>Aspergillus subgen. Fumigati</taxon>
    </lineage>
</organism>
<reference evidence="2" key="2">
    <citation type="submission" date="2021-01" db="EMBL/GenBank/DDBJ databases">
        <title>Pan-genome distribution and transcriptional activeness of fungal secondary metabolism genes in Aspergillus section Fumigati.</title>
        <authorList>
            <person name="Takahashi H."/>
            <person name="Umemura M."/>
            <person name="Ninomiya A."/>
            <person name="Kusuya Y."/>
            <person name="Urayama S."/>
            <person name="Shimizu M."/>
            <person name="Watanabe A."/>
            <person name="Kamei K."/>
            <person name="Yaguchi T."/>
            <person name="Hagiwara D."/>
        </authorList>
    </citation>
    <scope>NUCLEOTIDE SEQUENCE</scope>
    <source>
        <strain evidence="2">IFM 46973</strain>
    </source>
</reference>
<name>A0A8E0R260_9EURO</name>